<dbReference type="InterPro" id="IPR013210">
    <property type="entry name" value="LRR_N_plant-typ"/>
</dbReference>
<evidence type="ECO:0008006" key="17">
    <source>
        <dbReference type="Google" id="ProtNLM"/>
    </source>
</evidence>
<comment type="similarity">
    <text evidence="2">Belongs to the RLP family.</text>
</comment>
<evidence type="ECO:0000256" key="2">
    <source>
        <dbReference type="ARBA" id="ARBA00009592"/>
    </source>
</evidence>
<evidence type="ECO:0000313" key="16">
    <source>
        <dbReference type="Proteomes" id="UP001318860"/>
    </source>
</evidence>
<sequence length="854" mass="95588">MMSGSNPTNAALFFFLIVFMASLKLTFCIGNSSSNTIIACPEIEKQALLSFKQSLKDPSNLLSSWNNNGEVNCCKWKGVFCNNLTGHVIELHLQTLSGIINPSLLNIKYLKYLDLSQNQFDETMIPSFIGSLTSLEYLNLSNAGFYGKIPHNIGNLSNLHTLVLEEIYYPGSLYVDSLEWLLGLSKLEHLNMNYVNLSKVANWAQVINNLPSLIELHLSSCNLNDNNDDIANNITNSLAILDLSGNNFQSFATPRSIFQLSNLIFLNLRFNSFQGPIPSITNTSCKLQYIDLIGNFFSSTIPEWLYTCKSLEYVSLGLNHLQGKISNAIANLTSLRSLDLSTNELSGKIPTEIANLCQMQRLDLGWNKLAGEISDSFGNMSDCFLGALEYLDLSDNQLSGHLTHQFGEFENLKAIDLSSNSLSGVIPNNIGNLSSLEALYLDSNKLTGNLPESMGQLSNLKRFFISDNTLEGVVTETHFARLSNLTTLSASRNNLTLKLLNPNWIPSFKLDKLNLRSWNLGSGSQILSWIETQKNNMNDLDLSNTGITDNVPSWFWNILVLNISHNQFHGKIPYINGPEDQHVYLSSNKFSGPLPRVGNNVTELDLSNNSFSGDISHFLCDTTYETYQLEILHLGGNHLTGELSDCWMKWPSLEVLNLGNNNFSGTIPKYSIGFLTNLRSFNLSGNHLTGLIPDSIGNMKQLESLDFSLNSLSGEIPSSFTSMSSLNYLNLSYNDLTGRIPESTQLLGFNESSFIGNKLCGRPLTINCKNDGKSSGPTHKLEDQDQEDEKPEIEWFYVFLSLGYAAGLSAFLTTWILKKSWREAYYKLLDNMWNKIYVYFYIRWTRLTRALGRN</sequence>
<accession>A0ABR0VSN5</accession>
<evidence type="ECO:0000256" key="1">
    <source>
        <dbReference type="ARBA" id="ARBA00004251"/>
    </source>
</evidence>
<evidence type="ECO:0000256" key="3">
    <source>
        <dbReference type="ARBA" id="ARBA00022475"/>
    </source>
</evidence>
<feature type="chain" id="PRO_5046931454" description="Leucine-rich repeat-containing N-terminal plant-type domain-containing protein" evidence="12">
    <location>
        <begin position="29"/>
        <end position="854"/>
    </location>
</feature>
<evidence type="ECO:0000256" key="10">
    <source>
        <dbReference type="ARBA" id="ARBA00023180"/>
    </source>
</evidence>
<gene>
    <name evidence="15" type="ORF">DH2020_027974</name>
</gene>
<dbReference type="PANTHER" id="PTHR48063:SF98">
    <property type="entry name" value="LRR RECEPTOR-LIKE SERINE_THREONINE-PROTEIN KINASE FLS2"/>
    <property type="match status" value="1"/>
</dbReference>
<keyword evidence="10" id="KW-0325">Glycoprotein</keyword>
<keyword evidence="5 11" id="KW-0812">Transmembrane</keyword>
<keyword evidence="3" id="KW-1003">Cell membrane</keyword>
<keyword evidence="16" id="KW-1185">Reference proteome</keyword>
<dbReference type="InterPro" id="IPR046956">
    <property type="entry name" value="RLP23-like"/>
</dbReference>
<evidence type="ECO:0000256" key="5">
    <source>
        <dbReference type="ARBA" id="ARBA00022692"/>
    </source>
</evidence>
<keyword evidence="7" id="KW-0677">Repeat</keyword>
<evidence type="ECO:0000259" key="14">
    <source>
        <dbReference type="Pfam" id="PF23598"/>
    </source>
</evidence>
<organism evidence="15 16">
    <name type="scientific">Rehmannia glutinosa</name>
    <name type="common">Chinese foxglove</name>
    <dbReference type="NCBI Taxonomy" id="99300"/>
    <lineage>
        <taxon>Eukaryota</taxon>
        <taxon>Viridiplantae</taxon>
        <taxon>Streptophyta</taxon>
        <taxon>Embryophyta</taxon>
        <taxon>Tracheophyta</taxon>
        <taxon>Spermatophyta</taxon>
        <taxon>Magnoliopsida</taxon>
        <taxon>eudicotyledons</taxon>
        <taxon>Gunneridae</taxon>
        <taxon>Pentapetalae</taxon>
        <taxon>asterids</taxon>
        <taxon>lamiids</taxon>
        <taxon>Lamiales</taxon>
        <taxon>Orobanchaceae</taxon>
        <taxon>Rehmannieae</taxon>
        <taxon>Rehmannia</taxon>
    </lineage>
</organism>
<comment type="caution">
    <text evidence="15">The sequence shown here is derived from an EMBL/GenBank/DDBJ whole genome shotgun (WGS) entry which is preliminary data.</text>
</comment>
<evidence type="ECO:0000259" key="13">
    <source>
        <dbReference type="Pfam" id="PF08263"/>
    </source>
</evidence>
<feature type="signal peptide" evidence="12">
    <location>
        <begin position="1"/>
        <end position="28"/>
    </location>
</feature>
<protein>
    <recommendedName>
        <fullName evidence="17">Leucine-rich repeat-containing N-terminal plant-type domain-containing protein</fullName>
    </recommendedName>
</protein>
<name>A0ABR0VSN5_REHGL</name>
<dbReference type="InterPro" id="IPR055414">
    <property type="entry name" value="LRR_R13L4/SHOC2-like"/>
</dbReference>
<evidence type="ECO:0000313" key="15">
    <source>
        <dbReference type="EMBL" id="KAK6138283.1"/>
    </source>
</evidence>
<dbReference type="InterPro" id="IPR003591">
    <property type="entry name" value="Leu-rich_rpt_typical-subtyp"/>
</dbReference>
<comment type="subcellular location">
    <subcellularLocation>
        <location evidence="1">Cell membrane</location>
        <topology evidence="1">Single-pass type I membrane protein</topology>
    </subcellularLocation>
</comment>
<evidence type="ECO:0000256" key="8">
    <source>
        <dbReference type="ARBA" id="ARBA00022989"/>
    </source>
</evidence>
<dbReference type="Pfam" id="PF23598">
    <property type="entry name" value="LRR_14"/>
    <property type="match status" value="1"/>
</dbReference>
<dbReference type="EMBL" id="JABTTQ020000740">
    <property type="protein sequence ID" value="KAK6138283.1"/>
    <property type="molecule type" value="Genomic_DNA"/>
</dbReference>
<dbReference type="Proteomes" id="UP001318860">
    <property type="component" value="Unassembled WGS sequence"/>
</dbReference>
<dbReference type="SUPFAM" id="SSF52058">
    <property type="entry name" value="L domain-like"/>
    <property type="match status" value="2"/>
</dbReference>
<dbReference type="InterPro" id="IPR032675">
    <property type="entry name" value="LRR_dom_sf"/>
</dbReference>
<evidence type="ECO:0000256" key="9">
    <source>
        <dbReference type="ARBA" id="ARBA00023136"/>
    </source>
</evidence>
<evidence type="ECO:0000256" key="12">
    <source>
        <dbReference type="SAM" id="SignalP"/>
    </source>
</evidence>
<keyword evidence="4" id="KW-0433">Leucine-rich repeat</keyword>
<keyword evidence="6 12" id="KW-0732">Signal</keyword>
<dbReference type="PANTHER" id="PTHR48063">
    <property type="entry name" value="LRR RECEPTOR-LIKE KINASE"/>
    <property type="match status" value="1"/>
</dbReference>
<dbReference type="Pfam" id="PF08263">
    <property type="entry name" value="LRRNT_2"/>
    <property type="match status" value="1"/>
</dbReference>
<dbReference type="SUPFAM" id="SSF52047">
    <property type="entry name" value="RNI-like"/>
    <property type="match status" value="1"/>
</dbReference>
<keyword evidence="9 11" id="KW-0472">Membrane</keyword>
<dbReference type="Pfam" id="PF13855">
    <property type="entry name" value="LRR_8"/>
    <property type="match status" value="2"/>
</dbReference>
<evidence type="ECO:0000256" key="7">
    <source>
        <dbReference type="ARBA" id="ARBA00022737"/>
    </source>
</evidence>
<keyword evidence="8 11" id="KW-1133">Transmembrane helix</keyword>
<dbReference type="PROSITE" id="PS51450">
    <property type="entry name" value="LRR"/>
    <property type="match status" value="1"/>
</dbReference>
<reference evidence="15 16" key="1">
    <citation type="journal article" date="2021" name="Comput. Struct. Biotechnol. J.">
        <title>De novo genome assembly of the potent medicinal plant Rehmannia glutinosa using nanopore technology.</title>
        <authorList>
            <person name="Ma L."/>
            <person name="Dong C."/>
            <person name="Song C."/>
            <person name="Wang X."/>
            <person name="Zheng X."/>
            <person name="Niu Y."/>
            <person name="Chen S."/>
            <person name="Feng W."/>
        </authorList>
    </citation>
    <scope>NUCLEOTIDE SEQUENCE [LARGE SCALE GENOMIC DNA]</scope>
    <source>
        <strain evidence="15">DH-2019</strain>
    </source>
</reference>
<evidence type="ECO:0000256" key="4">
    <source>
        <dbReference type="ARBA" id="ARBA00022614"/>
    </source>
</evidence>
<dbReference type="Gene3D" id="3.80.10.10">
    <property type="entry name" value="Ribonuclease Inhibitor"/>
    <property type="match status" value="5"/>
</dbReference>
<evidence type="ECO:0000256" key="11">
    <source>
        <dbReference type="SAM" id="Phobius"/>
    </source>
</evidence>
<dbReference type="InterPro" id="IPR001611">
    <property type="entry name" value="Leu-rich_rpt"/>
</dbReference>
<feature type="transmembrane region" description="Helical" evidence="11">
    <location>
        <begin position="795"/>
        <end position="817"/>
    </location>
</feature>
<dbReference type="Pfam" id="PF00560">
    <property type="entry name" value="LRR_1"/>
    <property type="match status" value="3"/>
</dbReference>
<dbReference type="PRINTS" id="PR00019">
    <property type="entry name" value="LEURICHRPT"/>
</dbReference>
<dbReference type="SMART" id="SM00369">
    <property type="entry name" value="LRR_TYP"/>
    <property type="match status" value="10"/>
</dbReference>
<proteinExistence type="inferred from homology"/>
<feature type="domain" description="Leucine-rich repeat-containing N-terminal plant-type" evidence="13">
    <location>
        <begin position="44"/>
        <end position="82"/>
    </location>
</feature>
<feature type="domain" description="Disease resistance R13L4/SHOC-2-like LRR" evidence="14">
    <location>
        <begin position="101"/>
        <end position="344"/>
    </location>
</feature>
<evidence type="ECO:0000256" key="6">
    <source>
        <dbReference type="ARBA" id="ARBA00022729"/>
    </source>
</evidence>